<dbReference type="RefSeq" id="WP_260791810.1">
    <property type="nucleotide sequence ID" value="NZ_CP093313.1"/>
</dbReference>
<keyword evidence="1" id="KW-0472">Membrane</keyword>
<dbReference type="AlphaFoldDB" id="A0A9J7BIW3"/>
<sequence>MRKTRGNRELSRRDFIKTVSVGLGAMPVVGVGIGTLLTGCGGEQSPAPTAWPIARPVLTTAQQQVLPVAVPATAGPIIPDDVPAYAEQGYSAWNMGGPLAHVPRHDLAPAYKGAPNQARLLYYYAMSDIHIADKESPAQPIFVGVNAGYGSGMLTAYSPILLSTTQVLDAAVQTINALHEETPFDFGLSLGDDANNSQYNELRWFIDVLDGKVITPSSGKHLGAWTIDYQKPYQAAGINPAIPWYQVVGNHDQYWMGSAMEDTKTRNAHIADTIINMGDDPKSHDSVNGEGYYMGVVDGSTPYGDIVGAGAVSEFKKPPAVAADQDRHTMSTEKSTTLGWMREFFNTSSQPVGHGFKQSNLDKDFACYSFVPKSDIPIKFIVLDDTVKGADQPDYAAGGLDDARYDWLVNELEAGQAANQLMVIAAHVPILPQTELTDTTPFPVWPGPVYTDDYVLTMLHKYPNLIMWMAGHRHLNVVTPQPDPSGDPTLGFWEVETCSLRDFPQQFRTFDIRRDQDNTVSIVISNVDPAVKAGSPAYKSRGYAIGAARVYAQYPRTDTTSHSYNAELVVQLTPVMQGIVAQAGTTLK</sequence>
<dbReference type="Gene3D" id="3.60.21.10">
    <property type="match status" value="1"/>
</dbReference>
<evidence type="ECO:0000313" key="2">
    <source>
        <dbReference type="EMBL" id="UWZ82623.1"/>
    </source>
</evidence>
<dbReference type="KEGG" id="orp:MOP44_18875"/>
<organism evidence="2 3">
    <name type="scientific">Occallatibacter riparius</name>
    <dbReference type="NCBI Taxonomy" id="1002689"/>
    <lineage>
        <taxon>Bacteria</taxon>
        <taxon>Pseudomonadati</taxon>
        <taxon>Acidobacteriota</taxon>
        <taxon>Terriglobia</taxon>
        <taxon>Terriglobales</taxon>
        <taxon>Acidobacteriaceae</taxon>
        <taxon>Occallatibacter</taxon>
    </lineage>
</organism>
<proteinExistence type="predicted"/>
<protein>
    <submittedName>
        <fullName evidence="2">TIGR03768 family metallophosphoesterase</fullName>
    </submittedName>
</protein>
<dbReference type="Proteomes" id="UP001059380">
    <property type="component" value="Chromosome"/>
</dbReference>
<gene>
    <name evidence="2" type="ORF">MOP44_18875</name>
</gene>
<dbReference type="EMBL" id="CP093313">
    <property type="protein sequence ID" value="UWZ82623.1"/>
    <property type="molecule type" value="Genomic_DNA"/>
</dbReference>
<dbReference type="SUPFAM" id="SSF56300">
    <property type="entry name" value="Metallo-dependent phosphatases"/>
    <property type="match status" value="1"/>
</dbReference>
<dbReference type="NCBIfam" id="TIGR03768">
    <property type="entry name" value="RPA4764"/>
    <property type="match status" value="1"/>
</dbReference>
<keyword evidence="1" id="KW-1133">Transmembrane helix</keyword>
<dbReference type="PROSITE" id="PS51318">
    <property type="entry name" value="TAT"/>
    <property type="match status" value="1"/>
</dbReference>
<keyword evidence="1" id="KW-0812">Transmembrane</keyword>
<accession>A0A9J7BIW3</accession>
<evidence type="ECO:0000313" key="3">
    <source>
        <dbReference type="Proteomes" id="UP001059380"/>
    </source>
</evidence>
<dbReference type="InterPro" id="IPR029052">
    <property type="entry name" value="Metallo-depent_PP-like"/>
</dbReference>
<name>A0A9J7BIW3_9BACT</name>
<feature type="transmembrane region" description="Helical" evidence="1">
    <location>
        <begin position="21"/>
        <end position="39"/>
    </location>
</feature>
<dbReference type="InterPro" id="IPR022507">
    <property type="entry name" value="Metallophosphoesterase_RPA4764"/>
</dbReference>
<evidence type="ECO:0000256" key="1">
    <source>
        <dbReference type="SAM" id="Phobius"/>
    </source>
</evidence>
<reference evidence="2" key="1">
    <citation type="submission" date="2021-04" db="EMBL/GenBank/DDBJ databases">
        <title>Phylogenetic analysis of Acidobacteriaceae.</title>
        <authorList>
            <person name="Qiu L."/>
            <person name="Zhang Q."/>
        </authorList>
    </citation>
    <scope>NUCLEOTIDE SEQUENCE</scope>
    <source>
        <strain evidence="2">DSM 25168</strain>
    </source>
</reference>
<keyword evidence="3" id="KW-1185">Reference proteome</keyword>
<dbReference type="InterPro" id="IPR006311">
    <property type="entry name" value="TAT_signal"/>
</dbReference>